<evidence type="ECO:0000256" key="4">
    <source>
        <dbReference type="ARBA" id="ARBA00022801"/>
    </source>
</evidence>
<evidence type="ECO:0000256" key="3">
    <source>
        <dbReference type="ARBA" id="ARBA00022723"/>
    </source>
</evidence>
<dbReference type="Gene3D" id="3.40.350.10">
    <property type="entry name" value="Creatinase/prolidase N-terminal domain"/>
    <property type="match status" value="1"/>
</dbReference>
<dbReference type="EC" id="3.4.11.26" evidence="7"/>
<organism evidence="7 8">
    <name type="scientific">Coemansia brasiliensis</name>
    <dbReference type="NCBI Taxonomy" id="2650707"/>
    <lineage>
        <taxon>Eukaryota</taxon>
        <taxon>Fungi</taxon>
        <taxon>Fungi incertae sedis</taxon>
        <taxon>Zoopagomycota</taxon>
        <taxon>Kickxellomycotina</taxon>
        <taxon>Kickxellomycetes</taxon>
        <taxon>Kickxellales</taxon>
        <taxon>Kickxellaceae</taxon>
        <taxon>Coemansia</taxon>
    </lineage>
</organism>
<dbReference type="PANTHER" id="PTHR43226:SF4">
    <property type="entry name" value="XAA-PRO AMINOPEPTIDASE 3"/>
    <property type="match status" value="1"/>
</dbReference>
<dbReference type="PANTHER" id="PTHR43226">
    <property type="entry name" value="XAA-PRO AMINOPEPTIDASE 3"/>
    <property type="match status" value="1"/>
</dbReference>
<keyword evidence="5" id="KW-0464">Manganese</keyword>
<dbReference type="InterPro" id="IPR052433">
    <property type="entry name" value="X-Pro_dipept-like"/>
</dbReference>
<dbReference type="EMBL" id="JANBUW010000011">
    <property type="protein sequence ID" value="KAJ2851504.1"/>
    <property type="molecule type" value="Genomic_DNA"/>
</dbReference>
<dbReference type="SUPFAM" id="SSF53092">
    <property type="entry name" value="Creatinase/prolidase N-terminal domain"/>
    <property type="match status" value="1"/>
</dbReference>
<evidence type="ECO:0000259" key="6">
    <source>
        <dbReference type="SMART" id="SM01011"/>
    </source>
</evidence>
<feature type="domain" description="Aminopeptidase P N-terminal" evidence="6">
    <location>
        <begin position="72"/>
        <end position="214"/>
    </location>
</feature>
<reference evidence="7" key="1">
    <citation type="submission" date="2022-07" db="EMBL/GenBank/DDBJ databases">
        <title>Phylogenomic reconstructions and comparative analyses of Kickxellomycotina fungi.</title>
        <authorList>
            <person name="Reynolds N.K."/>
            <person name="Stajich J.E."/>
            <person name="Barry K."/>
            <person name="Grigoriev I.V."/>
            <person name="Crous P."/>
            <person name="Smith M.E."/>
        </authorList>
    </citation>
    <scope>NUCLEOTIDE SEQUENCE</scope>
    <source>
        <strain evidence="7">NRRL 1566</strain>
    </source>
</reference>
<dbReference type="Proteomes" id="UP001139887">
    <property type="component" value="Unassembled WGS sequence"/>
</dbReference>
<dbReference type="Pfam" id="PF05195">
    <property type="entry name" value="AMP_N"/>
    <property type="match status" value="1"/>
</dbReference>
<protein>
    <submittedName>
        <fullName evidence="7">Aminopeptidase</fullName>
        <ecNumber evidence="7">3.4.11.26</ecNumber>
    </submittedName>
</protein>
<keyword evidence="8" id="KW-1185">Reference proteome</keyword>
<dbReference type="InterPro" id="IPR007865">
    <property type="entry name" value="Aminopep_P_N"/>
</dbReference>
<sequence>MIRAAIVASKISACRSGLAIRALHSSRTGRGLLSTLLQTPNSKDPITSQWLGQPAHATHPELVGKGETTPGISQSEYDQRRRQLVDSLPDSSLAFVFSAQMHFVSPHVFHKFRQDSDLFYLTGWNEPESVAVIQKAPLTERGYTMTMFVRPKAPETELWEGPRSGLEAAVSVFGADEAWPIHDFARYAAQLVTDARASSAGGWSVYADLDNEHGMTRSSQCGELQRILQREQAGSHVHRLTSLVQRARLIKSPAEIQLMREAGRISSAAFTAVMRACRPGLSEATLQSTFEHASRQSLVDAGSATADLSALTRPAYVPVFAAGEHALCMHYVLNNGPLRDGDLVLADAGAEYAAYASDITRSFPVSGRFSEPQRDLYSAVLNVQEQMIRLCHASSGYSLNEIHRSSTSALIAELKQIGFHASERDVETRLYPHHIAHYLGLDVHDTVDMTRSQTLKPNMVVTIEPGLYVPYDDCFPKAFRGIGIRIEDNIVVGHSEAEIENLSTSAPKSIADIESCMTR</sequence>
<proteinExistence type="inferred from homology"/>
<comment type="similarity">
    <text evidence="2">Belongs to the peptidase M24B family.</text>
</comment>
<comment type="cofactor">
    <cofactor evidence="1">
        <name>Mn(2+)</name>
        <dbReference type="ChEBI" id="CHEBI:29035"/>
    </cofactor>
</comment>
<keyword evidence="3" id="KW-0479">Metal-binding</keyword>
<keyword evidence="7" id="KW-0031">Aminopeptidase</keyword>
<dbReference type="OrthoDB" id="4215474at2759"/>
<evidence type="ECO:0000256" key="2">
    <source>
        <dbReference type="ARBA" id="ARBA00008766"/>
    </source>
</evidence>
<dbReference type="AlphaFoldDB" id="A0A9W8M2C5"/>
<keyword evidence="7" id="KW-0645">Protease</keyword>
<dbReference type="SMART" id="SM01011">
    <property type="entry name" value="AMP_N"/>
    <property type="match status" value="1"/>
</dbReference>
<gene>
    <name evidence="7" type="primary">ICP55</name>
    <name evidence="7" type="ORF">IWW36_000988</name>
</gene>
<dbReference type="GO" id="GO:0005739">
    <property type="term" value="C:mitochondrion"/>
    <property type="evidence" value="ECO:0007669"/>
    <property type="project" value="TreeGrafter"/>
</dbReference>
<evidence type="ECO:0000313" key="7">
    <source>
        <dbReference type="EMBL" id="KAJ2851504.1"/>
    </source>
</evidence>
<dbReference type="SUPFAM" id="SSF55920">
    <property type="entry name" value="Creatinase/aminopeptidase"/>
    <property type="match status" value="1"/>
</dbReference>
<name>A0A9W8M2C5_9FUNG</name>
<evidence type="ECO:0000256" key="1">
    <source>
        <dbReference type="ARBA" id="ARBA00001936"/>
    </source>
</evidence>
<evidence type="ECO:0000256" key="5">
    <source>
        <dbReference type="ARBA" id="ARBA00023211"/>
    </source>
</evidence>
<dbReference type="CDD" id="cd01087">
    <property type="entry name" value="Prolidase"/>
    <property type="match status" value="1"/>
</dbReference>
<accession>A0A9W8M2C5</accession>
<keyword evidence="4 7" id="KW-0378">Hydrolase</keyword>
<evidence type="ECO:0000313" key="8">
    <source>
        <dbReference type="Proteomes" id="UP001139887"/>
    </source>
</evidence>
<dbReference type="GO" id="GO:0030145">
    <property type="term" value="F:manganese ion binding"/>
    <property type="evidence" value="ECO:0007669"/>
    <property type="project" value="InterPro"/>
</dbReference>
<dbReference type="InterPro" id="IPR000994">
    <property type="entry name" value="Pept_M24"/>
</dbReference>
<dbReference type="InterPro" id="IPR029149">
    <property type="entry name" value="Creatin/AminoP/Spt16_N"/>
</dbReference>
<dbReference type="Pfam" id="PF00557">
    <property type="entry name" value="Peptidase_M24"/>
    <property type="match status" value="1"/>
</dbReference>
<dbReference type="GO" id="GO:0006508">
    <property type="term" value="P:proteolysis"/>
    <property type="evidence" value="ECO:0007669"/>
    <property type="project" value="TreeGrafter"/>
</dbReference>
<dbReference type="GO" id="GO:0070006">
    <property type="term" value="F:metalloaminopeptidase activity"/>
    <property type="evidence" value="ECO:0007669"/>
    <property type="project" value="InterPro"/>
</dbReference>
<dbReference type="InterPro" id="IPR036005">
    <property type="entry name" value="Creatinase/aminopeptidase-like"/>
</dbReference>
<dbReference type="Gene3D" id="3.90.230.10">
    <property type="entry name" value="Creatinase/methionine aminopeptidase superfamily"/>
    <property type="match status" value="1"/>
</dbReference>
<comment type="caution">
    <text evidence="7">The sequence shown here is derived from an EMBL/GenBank/DDBJ whole genome shotgun (WGS) entry which is preliminary data.</text>
</comment>